<keyword evidence="1" id="KW-0472">Membrane</keyword>
<dbReference type="Proteomes" id="UP000327167">
    <property type="component" value="Unassembled WGS sequence"/>
</dbReference>
<proteinExistence type="predicted"/>
<protein>
    <recommendedName>
        <fullName evidence="4">Transmembrane protein</fullName>
    </recommendedName>
</protein>
<evidence type="ECO:0000313" key="2">
    <source>
        <dbReference type="EMBL" id="VVN46303.1"/>
    </source>
</evidence>
<reference evidence="2 3" key="1">
    <citation type="submission" date="2019-09" db="EMBL/GenBank/DDBJ databases">
        <authorList>
            <person name="Chandra G."/>
            <person name="Truman W A."/>
        </authorList>
    </citation>
    <scope>NUCLEOTIDE SEQUENCE [LARGE SCALE GENOMIC DNA]</scope>
    <source>
        <strain evidence="2">PS655</strain>
    </source>
</reference>
<feature type="transmembrane region" description="Helical" evidence="1">
    <location>
        <begin position="14"/>
        <end position="32"/>
    </location>
</feature>
<sequence length="126" mass="14240">MEQDSRILSALKRFRYLILAVMVIASLVNAFARFTGGWSQFWTCVGAQAWFTQAVFAYLRGGWVAIGPGGLSRDANPIGRALLAAVALGLYLLMFSYEEQKPHSIYERRASDWTMPTREEMRRSAE</sequence>
<dbReference type="EMBL" id="CABVHJ010000032">
    <property type="protein sequence ID" value="VVN46303.1"/>
    <property type="molecule type" value="Genomic_DNA"/>
</dbReference>
<feature type="transmembrane region" description="Helical" evidence="1">
    <location>
        <begin position="78"/>
        <end position="97"/>
    </location>
</feature>
<accession>A0A5E6XYH6</accession>
<gene>
    <name evidence="2" type="ORF">PS655_05856</name>
</gene>
<name>A0A5E6XYH6_PSEFL</name>
<dbReference type="RefSeq" id="WP_150652897.1">
    <property type="nucleotide sequence ID" value="NZ_CABVHJ010000032.1"/>
</dbReference>
<keyword evidence="1" id="KW-0812">Transmembrane</keyword>
<evidence type="ECO:0008006" key="4">
    <source>
        <dbReference type="Google" id="ProtNLM"/>
    </source>
</evidence>
<keyword evidence="1" id="KW-1133">Transmembrane helix</keyword>
<organism evidence="2 3">
    <name type="scientific">Pseudomonas fluorescens</name>
    <dbReference type="NCBI Taxonomy" id="294"/>
    <lineage>
        <taxon>Bacteria</taxon>
        <taxon>Pseudomonadati</taxon>
        <taxon>Pseudomonadota</taxon>
        <taxon>Gammaproteobacteria</taxon>
        <taxon>Pseudomonadales</taxon>
        <taxon>Pseudomonadaceae</taxon>
        <taxon>Pseudomonas</taxon>
    </lineage>
</organism>
<dbReference type="AlphaFoldDB" id="A0A5E6XYH6"/>
<evidence type="ECO:0000256" key="1">
    <source>
        <dbReference type="SAM" id="Phobius"/>
    </source>
</evidence>
<evidence type="ECO:0000313" key="3">
    <source>
        <dbReference type="Proteomes" id="UP000327167"/>
    </source>
</evidence>